<accession>A0A1I1Y4B5</accession>
<gene>
    <name evidence="7" type="ORF">SAMN05444380_10761</name>
</gene>
<dbReference type="NCBIfam" id="TIGR02094">
    <property type="entry name" value="more_P_ylases"/>
    <property type="match status" value="1"/>
</dbReference>
<comment type="catalytic activity">
    <reaction evidence="1">
        <text>[(1-&gt;4)-alpha-D-glucosyl](n) + phosphate = [(1-&gt;4)-alpha-D-glucosyl](n-1) + alpha-D-glucose 1-phosphate</text>
        <dbReference type="Rhea" id="RHEA:41732"/>
        <dbReference type="Rhea" id="RHEA-COMP:9584"/>
        <dbReference type="Rhea" id="RHEA-COMP:9586"/>
        <dbReference type="ChEBI" id="CHEBI:15444"/>
        <dbReference type="ChEBI" id="CHEBI:43474"/>
        <dbReference type="ChEBI" id="CHEBI:58601"/>
        <dbReference type="EC" id="2.4.1.1"/>
    </reaction>
</comment>
<dbReference type="GO" id="GO:0005978">
    <property type="term" value="P:glycogen biosynthetic process"/>
    <property type="evidence" value="ECO:0007669"/>
    <property type="project" value="InterPro"/>
</dbReference>
<dbReference type="InParanoid" id="A0A1I1Y4B5"/>
<dbReference type="RefSeq" id="WP_010526222.1">
    <property type="nucleotide sequence ID" value="NZ_AFSL01000006.1"/>
</dbReference>
<evidence type="ECO:0000256" key="1">
    <source>
        <dbReference type="ARBA" id="ARBA00001275"/>
    </source>
</evidence>
<evidence type="ECO:0000256" key="3">
    <source>
        <dbReference type="ARBA" id="ARBA00022533"/>
    </source>
</evidence>
<dbReference type="OrthoDB" id="9760804at2"/>
<keyword evidence="3" id="KW-0021">Allosteric enzyme</keyword>
<dbReference type="Gene3D" id="3.40.50.2000">
    <property type="entry name" value="Glycogen Phosphorylase B"/>
    <property type="match status" value="4"/>
</dbReference>
<comment type="similarity">
    <text evidence="2">Belongs to the glycogen phosphorylase family.</text>
</comment>
<dbReference type="PANTHER" id="PTHR42655">
    <property type="entry name" value="GLYCOGEN PHOSPHORYLASE"/>
    <property type="match status" value="1"/>
</dbReference>
<sequence>MTDNILKPDFVFETSWEVCNKSGGIHTVLASKANTLVEQFNDHVIFIGPDVWRGPGENPEFLPDHNLFVEWQEVLHREGLKVKTGRWNIPGKPVVLLIDFSPLITQKNEILTRLWESFKVDSLSGQWDYVEPALFGYVVGMVIESYYKFFISESEKVVAHFNEWMTGSGALYLKDHLLQIGTVFTTHGTVVGRSLAQRNESIFQNFQEHDADAKAAEMNVASKHSLEKITARNVDCFTTVSEITAKECSRYLAHDVNVITPNGFDNRIVPEGEEYQSVRLKAREKMAEVVHALTGADVSNDALFVINSGLYEFHNKGADLFLDILKHLSANYENKKEIIAFVFIPAKIYGARIDLEERINSGISGEPLPNPYLTHGLNDISIDPVIKRIKDIHLKNDSSQRIRLIFVPCILDGHDGIFNMPYYDLLTGMDLSIFPSYYEPWGYTPHESIAFGVPVITTNLAGFGQWASLHSRGLDDGIEVVVRNDNNYSEVVQKIAGLVNAFTLKTKEQIDAIRLNAEKIAGLLEWKNLIQNYYRAYDVALKAVDNRQDKFTAVKRGARIKLVPESSAVPGWKKLIVKSQLPERIKVLHELTRNLWWAWNPKMVELFEYISPETWEKVGKNPVKLLDKVSFERLSQLAEDAGFVARLDALYHEFREYMDRDFSEDVRIAYFSMEYGLTNVLKTYSGGLGILAGDYLKEASDRGIRMTAVGLLYRFGYFTQTLSISGEQTAVYEAQDFSMLPLEEVRDEKGHPLFISVEFPGRHLDAKVWKAQVGRVALYLLDADVERNAPADRQVTHQLYGGDRENRLKQEILLGMGGIRLLNALGVSTDLYHINEGHAALINVERLANLVNKKFNFSEALEVVRATSLFTTHTPVPAGHDAFDEDMFRVYLRHVPDKLKITWEEFMDLGRDHSAHEEEFSMSVLAAKTSGEMNGVSKLHGLVTRKMFCNLWHGYFPDELHIGYVTNGVHYGTWTASEWQDFYKEMFGNNFLNDVSNPDAWKRIYDIPDKKIWEIRHVLRKKLMDFVRNRLKDNMTQRHDSPSRIVEVLDSMDDSALTIGFARRFATYKRAHLLFRDLERLSEIVNDSQRPVQFLFAGKAHPADKEGQALIKQVIDISKRPEFIGKIIFLENYDIELAKRLVSGVDVWLNTPTRPLEASGTSGQKAVLNGVLNFSVLDGWWYEGYEEEAGWSLTDKRSFENQSFQDELDAATIYSILENEIVPLFYDVNDEKLPVGWIRYIKNSVAHIAPQFTTRRMIDDYLDRFYNPMHFRLKTLGANDCALIHEISDWKRRVTAGWNDIEILEVNMPDIAQQELGIGDDYVIDVKLDLHQLEDLDVGMEMLIVDTIEGDYPTVLHKEPFVITGKEGSVVSYEMKYRLNLPGSYKFGIRMFPKNDYLPNQQDFGLVRWF</sequence>
<name>A0A1I1Y4B5_9BACT</name>
<dbReference type="SUPFAM" id="SSF53756">
    <property type="entry name" value="UDP-Glycosyltransferase/glycogen phosphorylase"/>
    <property type="match status" value="2"/>
</dbReference>
<evidence type="ECO:0000256" key="4">
    <source>
        <dbReference type="ARBA" id="ARBA00022676"/>
    </source>
</evidence>
<dbReference type="InterPro" id="IPR000811">
    <property type="entry name" value="Glyco_trans_35"/>
</dbReference>
<reference evidence="7 8" key="1">
    <citation type="submission" date="2016-10" db="EMBL/GenBank/DDBJ databases">
        <authorList>
            <person name="de Groot N.N."/>
        </authorList>
    </citation>
    <scope>NUCLEOTIDE SEQUENCE [LARGE SCALE GENOMIC DNA]</scope>
    <source>
        <strain evidence="7 8">DSM 19012</strain>
    </source>
</reference>
<proteinExistence type="inferred from homology"/>
<dbReference type="GO" id="GO:0008184">
    <property type="term" value="F:glycogen phosphorylase activity"/>
    <property type="evidence" value="ECO:0007669"/>
    <property type="project" value="InterPro"/>
</dbReference>
<feature type="domain" description="DUF3417" evidence="6">
    <location>
        <begin position="581"/>
        <end position="681"/>
    </location>
</feature>
<keyword evidence="5" id="KW-0808">Transferase</keyword>
<keyword evidence="4" id="KW-0328">Glycosyltransferase</keyword>
<dbReference type="eggNOG" id="COG0058">
    <property type="taxonomic scope" value="Bacteria"/>
</dbReference>
<dbReference type="GO" id="GO:0030170">
    <property type="term" value="F:pyridoxal phosphate binding"/>
    <property type="evidence" value="ECO:0007669"/>
    <property type="project" value="InterPro"/>
</dbReference>
<dbReference type="STRING" id="385682.SAMN05444380_10761"/>
<dbReference type="GO" id="GO:0004373">
    <property type="term" value="F:alpha-1,4-glucan glucosyltransferase (UDP-glucose donor) activity"/>
    <property type="evidence" value="ECO:0007669"/>
    <property type="project" value="InterPro"/>
</dbReference>
<dbReference type="Proteomes" id="UP000181976">
    <property type="component" value="Unassembled WGS sequence"/>
</dbReference>
<dbReference type="EMBL" id="FONA01000007">
    <property type="protein sequence ID" value="SFE14142.1"/>
    <property type="molecule type" value="Genomic_DNA"/>
</dbReference>
<dbReference type="PANTHER" id="PTHR42655:SF1">
    <property type="entry name" value="GLYCOGEN PHOSPHORYLASE"/>
    <property type="match status" value="1"/>
</dbReference>
<evidence type="ECO:0000259" key="6">
    <source>
        <dbReference type="Pfam" id="PF11897"/>
    </source>
</evidence>
<dbReference type="eggNOG" id="COG0297">
    <property type="taxonomic scope" value="Bacteria"/>
</dbReference>
<evidence type="ECO:0000313" key="8">
    <source>
        <dbReference type="Proteomes" id="UP000181976"/>
    </source>
</evidence>
<dbReference type="InterPro" id="IPR008631">
    <property type="entry name" value="Glycogen_synth"/>
</dbReference>
<keyword evidence="8" id="KW-1185">Reference proteome</keyword>
<dbReference type="Pfam" id="PF05693">
    <property type="entry name" value="Glycogen_syn"/>
    <property type="match status" value="2"/>
</dbReference>
<evidence type="ECO:0000256" key="2">
    <source>
        <dbReference type="ARBA" id="ARBA00006047"/>
    </source>
</evidence>
<dbReference type="InterPro" id="IPR052182">
    <property type="entry name" value="Glycogen/Maltodextrin_Phosph"/>
</dbReference>
<dbReference type="Pfam" id="PF11897">
    <property type="entry name" value="DUF3417"/>
    <property type="match status" value="1"/>
</dbReference>
<protein>
    <submittedName>
        <fullName evidence="7">Phosphorylase / glycogen(Starch) synthase</fullName>
    </submittedName>
</protein>
<organism evidence="7 8">
    <name type="scientific">Thermophagus xiamenensis</name>
    <dbReference type="NCBI Taxonomy" id="385682"/>
    <lineage>
        <taxon>Bacteria</taxon>
        <taxon>Pseudomonadati</taxon>
        <taxon>Bacteroidota</taxon>
        <taxon>Bacteroidia</taxon>
        <taxon>Marinilabiliales</taxon>
        <taxon>Marinilabiliaceae</taxon>
        <taxon>Thermophagus</taxon>
    </lineage>
</organism>
<dbReference type="InterPro" id="IPR011834">
    <property type="entry name" value="Agluc_phsphrylas"/>
</dbReference>
<dbReference type="InterPro" id="IPR024517">
    <property type="entry name" value="Glycogen_phosphorylase_DUF3417"/>
</dbReference>
<evidence type="ECO:0000313" key="7">
    <source>
        <dbReference type="EMBL" id="SFE14142.1"/>
    </source>
</evidence>
<dbReference type="Pfam" id="PF00343">
    <property type="entry name" value="Phosphorylase"/>
    <property type="match status" value="1"/>
</dbReference>
<evidence type="ECO:0000256" key="5">
    <source>
        <dbReference type="ARBA" id="ARBA00022679"/>
    </source>
</evidence>